<name>A0ABU5GU11_9GAMM</name>
<evidence type="ECO:0000259" key="14">
    <source>
        <dbReference type="PROSITE" id="PS50109"/>
    </source>
</evidence>
<comment type="subcellular location">
    <subcellularLocation>
        <location evidence="2">Membrane</location>
        <topology evidence="2">Multi-pass membrane protein</topology>
    </subcellularLocation>
</comment>
<evidence type="ECO:0000313" key="16">
    <source>
        <dbReference type="Proteomes" id="UP001294570"/>
    </source>
</evidence>
<dbReference type="Gene3D" id="3.30.565.10">
    <property type="entry name" value="Histidine kinase-like ATPase, C-terminal domain"/>
    <property type="match status" value="1"/>
</dbReference>
<dbReference type="EC" id="2.7.13.3" evidence="3"/>
<dbReference type="CDD" id="cd00082">
    <property type="entry name" value="HisKA"/>
    <property type="match status" value="1"/>
</dbReference>
<sequence>MSLRKRLLLILGGTFIVLWSLAAVWLLGDLRREMTAALDERLASSAHMVAGLLEQLSQPLPALYASPLSASELGLQGGLVCQVRSLRGEVLVRTPNTPTAVLAEQGVGFHDTTVNGERWRSYTLQRQHLWVTTADRLDERSTLQSSILIAAALPVLLALLGSLVLTWFGIGRGLKPLKSLRELLAQRDAEDLQAVYVEHLPKDLQPLVSTLNQLFDRIAAALVRERRFTNDAAHELRTPLTAVKTHLQIAQMSTGKVAERALLQAETAVGRMQKSLEQLLLLARVESTQDFEVDGQISAQNLARHALADLIAVPGYQRIEVINELEDEVLVAVPESLAVASLRNLLDNALRYSPAQSCVELYIGRADQQLLLRVRDSGPGLTDEDIQQAKQRFWRTSNKPGGSGLGLAIVQAVTERYGGVLRLQAAPTGGLDAWLYLPISKSSSTSTG</sequence>
<evidence type="ECO:0000313" key="15">
    <source>
        <dbReference type="EMBL" id="MDY7219840.1"/>
    </source>
</evidence>
<organism evidence="15 16">
    <name type="scientific">Denitrificimonas halotolerans</name>
    <dbReference type="NCBI Taxonomy" id="3098930"/>
    <lineage>
        <taxon>Bacteria</taxon>
        <taxon>Pseudomonadati</taxon>
        <taxon>Pseudomonadota</taxon>
        <taxon>Gammaproteobacteria</taxon>
        <taxon>Pseudomonadales</taxon>
        <taxon>Pseudomonadaceae</taxon>
        <taxon>Denitrificimonas</taxon>
    </lineage>
</organism>
<dbReference type="InterPro" id="IPR005467">
    <property type="entry name" value="His_kinase_dom"/>
</dbReference>
<dbReference type="PROSITE" id="PS50109">
    <property type="entry name" value="HIS_KIN"/>
    <property type="match status" value="1"/>
</dbReference>
<dbReference type="Proteomes" id="UP001294570">
    <property type="component" value="Unassembled WGS sequence"/>
</dbReference>
<keyword evidence="6 13" id="KW-0812">Transmembrane</keyword>
<reference evidence="15 16" key="1">
    <citation type="submission" date="2023-12" db="EMBL/GenBank/DDBJ databases">
        <title>Denitrificimonas halotolerans sp. nov.,a novel species isolated from landfill leachate.</title>
        <authorList>
            <person name="Wang S."/>
        </authorList>
    </citation>
    <scope>NUCLEOTIDE SEQUENCE [LARGE SCALE GENOMIC DNA]</scope>
    <source>
        <strain evidence="15 16">JX-1</strain>
    </source>
</reference>
<keyword evidence="8" id="KW-0418">Kinase</keyword>
<dbReference type="InterPro" id="IPR050428">
    <property type="entry name" value="TCS_sensor_his_kinase"/>
</dbReference>
<dbReference type="InterPro" id="IPR003594">
    <property type="entry name" value="HATPase_dom"/>
</dbReference>
<evidence type="ECO:0000256" key="6">
    <source>
        <dbReference type="ARBA" id="ARBA00022692"/>
    </source>
</evidence>
<dbReference type="InterPro" id="IPR036890">
    <property type="entry name" value="HATPase_C_sf"/>
</dbReference>
<keyword evidence="10 13" id="KW-1133">Transmembrane helix</keyword>
<dbReference type="Pfam" id="PF08521">
    <property type="entry name" value="2CSK_N"/>
    <property type="match status" value="1"/>
</dbReference>
<evidence type="ECO:0000256" key="12">
    <source>
        <dbReference type="ARBA" id="ARBA00023136"/>
    </source>
</evidence>
<accession>A0ABU5GU11</accession>
<dbReference type="PANTHER" id="PTHR45436">
    <property type="entry name" value="SENSOR HISTIDINE KINASE YKOH"/>
    <property type="match status" value="1"/>
</dbReference>
<gene>
    <name evidence="15" type="ORF">TOI97_09735</name>
</gene>
<dbReference type="CDD" id="cd00075">
    <property type="entry name" value="HATPase"/>
    <property type="match status" value="1"/>
</dbReference>
<dbReference type="InterPro" id="IPR013727">
    <property type="entry name" value="2CSK_N"/>
</dbReference>
<keyword evidence="9 15" id="KW-0067">ATP-binding</keyword>
<evidence type="ECO:0000256" key="4">
    <source>
        <dbReference type="ARBA" id="ARBA00022553"/>
    </source>
</evidence>
<dbReference type="InterPro" id="IPR036097">
    <property type="entry name" value="HisK_dim/P_sf"/>
</dbReference>
<comment type="caution">
    <text evidence="15">The sequence shown here is derived from an EMBL/GenBank/DDBJ whole genome shotgun (WGS) entry which is preliminary data.</text>
</comment>
<dbReference type="GO" id="GO:0005524">
    <property type="term" value="F:ATP binding"/>
    <property type="evidence" value="ECO:0007669"/>
    <property type="project" value="UniProtKB-KW"/>
</dbReference>
<evidence type="ECO:0000256" key="2">
    <source>
        <dbReference type="ARBA" id="ARBA00004141"/>
    </source>
</evidence>
<keyword evidence="4" id="KW-0597">Phosphoprotein</keyword>
<dbReference type="Gene3D" id="1.10.287.130">
    <property type="match status" value="1"/>
</dbReference>
<keyword evidence="16" id="KW-1185">Reference proteome</keyword>
<feature type="transmembrane region" description="Helical" evidence="13">
    <location>
        <begin position="7"/>
        <end position="28"/>
    </location>
</feature>
<keyword evidence="12 13" id="KW-0472">Membrane</keyword>
<dbReference type="InterPro" id="IPR003661">
    <property type="entry name" value="HisK_dim/P_dom"/>
</dbReference>
<keyword evidence="5" id="KW-0808">Transferase</keyword>
<comment type="catalytic activity">
    <reaction evidence="1">
        <text>ATP + protein L-histidine = ADP + protein N-phospho-L-histidine.</text>
        <dbReference type="EC" id="2.7.13.3"/>
    </reaction>
</comment>
<dbReference type="EMBL" id="JAXIVU010000013">
    <property type="protein sequence ID" value="MDY7219840.1"/>
    <property type="molecule type" value="Genomic_DNA"/>
</dbReference>
<feature type="domain" description="Histidine kinase" evidence="14">
    <location>
        <begin position="231"/>
        <end position="441"/>
    </location>
</feature>
<evidence type="ECO:0000256" key="13">
    <source>
        <dbReference type="SAM" id="Phobius"/>
    </source>
</evidence>
<dbReference type="SUPFAM" id="SSF55874">
    <property type="entry name" value="ATPase domain of HSP90 chaperone/DNA topoisomerase II/histidine kinase"/>
    <property type="match status" value="1"/>
</dbReference>
<feature type="transmembrane region" description="Helical" evidence="13">
    <location>
        <begin position="147"/>
        <end position="170"/>
    </location>
</feature>
<evidence type="ECO:0000256" key="11">
    <source>
        <dbReference type="ARBA" id="ARBA00023012"/>
    </source>
</evidence>
<dbReference type="SMART" id="SM00387">
    <property type="entry name" value="HATPase_c"/>
    <property type="match status" value="1"/>
</dbReference>
<evidence type="ECO:0000256" key="10">
    <source>
        <dbReference type="ARBA" id="ARBA00022989"/>
    </source>
</evidence>
<evidence type="ECO:0000256" key="8">
    <source>
        <dbReference type="ARBA" id="ARBA00022777"/>
    </source>
</evidence>
<dbReference type="Pfam" id="PF00512">
    <property type="entry name" value="HisKA"/>
    <property type="match status" value="1"/>
</dbReference>
<dbReference type="SUPFAM" id="SSF47384">
    <property type="entry name" value="Homodimeric domain of signal transducing histidine kinase"/>
    <property type="match status" value="1"/>
</dbReference>
<dbReference type="Pfam" id="PF02518">
    <property type="entry name" value="HATPase_c"/>
    <property type="match status" value="1"/>
</dbReference>
<dbReference type="SMART" id="SM00388">
    <property type="entry name" value="HisKA"/>
    <property type="match status" value="1"/>
</dbReference>
<evidence type="ECO:0000256" key="3">
    <source>
        <dbReference type="ARBA" id="ARBA00012438"/>
    </source>
</evidence>
<proteinExistence type="predicted"/>
<dbReference type="InterPro" id="IPR004358">
    <property type="entry name" value="Sig_transdc_His_kin-like_C"/>
</dbReference>
<dbReference type="RefSeq" id="WP_321553928.1">
    <property type="nucleotide sequence ID" value="NZ_JAXIVU010000013.1"/>
</dbReference>
<keyword evidence="7" id="KW-0547">Nucleotide-binding</keyword>
<evidence type="ECO:0000256" key="9">
    <source>
        <dbReference type="ARBA" id="ARBA00022840"/>
    </source>
</evidence>
<keyword evidence="11" id="KW-0902">Two-component regulatory system</keyword>
<protein>
    <recommendedName>
        <fullName evidence="3">histidine kinase</fullName>
        <ecNumber evidence="3">2.7.13.3</ecNumber>
    </recommendedName>
</protein>
<evidence type="ECO:0000256" key="1">
    <source>
        <dbReference type="ARBA" id="ARBA00000085"/>
    </source>
</evidence>
<dbReference type="PANTHER" id="PTHR45436:SF14">
    <property type="entry name" value="SENSOR PROTEIN QSEC"/>
    <property type="match status" value="1"/>
</dbReference>
<evidence type="ECO:0000256" key="7">
    <source>
        <dbReference type="ARBA" id="ARBA00022741"/>
    </source>
</evidence>
<dbReference type="PRINTS" id="PR00344">
    <property type="entry name" value="BCTRLSENSOR"/>
</dbReference>
<evidence type="ECO:0000256" key="5">
    <source>
        <dbReference type="ARBA" id="ARBA00022679"/>
    </source>
</evidence>